<evidence type="ECO:0000256" key="8">
    <source>
        <dbReference type="SAM" id="Phobius"/>
    </source>
</evidence>
<evidence type="ECO:0000259" key="9">
    <source>
        <dbReference type="PROSITE" id="PS50109"/>
    </source>
</evidence>
<dbReference type="SUPFAM" id="SSF55874">
    <property type="entry name" value="ATPase domain of HSP90 chaperone/DNA topoisomerase II/histidine kinase"/>
    <property type="match status" value="1"/>
</dbReference>
<keyword evidence="8" id="KW-1133">Transmembrane helix</keyword>
<dbReference type="SUPFAM" id="SSF47384">
    <property type="entry name" value="Homodimeric domain of signal transducing histidine kinase"/>
    <property type="match status" value="1"/>
</dbReference>
<dbReference type="Pfam" id="PF00512">
    <property type="entry name" value="HisKA"/>
    <property type="match status" value="1"/>
</dbReference>
<dbReference type="EMBL" id="DXGH01000071">
    <property type="protein sequence ID" value="HIW82318.1"/>
    <property type="molecule type" value="Genomic_DNA"/>
</dbReference>
<dbReference type="InterPro" id="IPR036097">
    <property type="entry name" value="HisK_dim/P_sf"/>
</dbReference>
<accession>A0A9D1UCL6</accession>
<dbReference type="Proteomes" id="UP000824265">
    <property type="component" value="Unassembled WGS sequence"/>
</dbReference>
<dbReference type="SMART" id="SM00387">
    <property type="entry name" value="HATPase_c"/>
    <property type="match status" value="1"/>
</dbReference>
<dbReference type="RefSeq" id="WP_318704237.1">
    <property type="nucleotide sequence ID" value="NZ_CALWMU010000024.1"/>
</dbReference>
<dbReference type="PANTHER" id="PTHR45453">
    <property type="entry name" value="PHOSPHATE REGULON SENSOR PROTEIN PHOR"/>
    <property type="match status" value="1"/>
</dbReference>
<reference evidence="10" key="2">
    <citation type="submission" date="2021-04" db="EMBL/GenBank/DDBJ databases">
        <authorList>
            <person name="Gilroy R."/>
        </authorList>
    </citation>
    <scope>NUCLEOTIDE SEQUENCE</scope>
    <source>
        <strain evidence="10">CHK195-6426</strain>
    </source>
</reference>
<dbReference type="CDD" id="cd00082">
    <property type="entry name" value="HisKA"/>
    <property type="match status" value="1"/>
</dbReference>
<evidence type="ECO:0000256" key="6">
    <source>
        <dbReference type="ARBA" id="ARBA00022777"/>
    </source>
</evidence>
<dbReference type="InterPro" id="IPR036890">
    <property type="entry name" value="HATPase_C_sf"/>
</dbReference>
<dbReference type="Gene3D" id="1.10.287.130">
    <property type="match status" value="1"/>
</dbReference>
<dbReference type="CDD" id="cd00075">
    <property type="entry name" value="HATPase"/>
    <property type="match status" value="1"/>
</dbReference>
<keyword evidence="7" id="KW-0902">Two-component regulatory system</keyword>
<evidence type="ECO:0000256" key="7">
    <source>
        <dbReference type="ARBA" id="ARBA00023012"/>
    </source>
</evidence>
<evidence type="ECO:0000313" key="10">
    <source>
        <dbReference type="EMBL" id="HIW82318.1"/>
    </source>
</evidence>
<keyword evidence="8" id="KW-0472">Membrane</keyword>
<name>A0A9D1UCL6_9FIRM</name>
<evidence type="ECO:0000256" key="5">
    <source>
        <dbReference type="ARBA" id="ARBA00022679"/>
    </source>
</evidence>
<feature type="domain" description="Histidine kinase" evidence="9">
    <location>
        <begin position="188"/>
        <end position="395"/>
    </location>
</feature>
<feature type="transmembrane region" description="Helical" evidence="8">
    <location>
        <begin position="7"/>
        <end position="33"/>
    </location>
</feature>
<dbReference type="GO" id="GO:0005886">
    <property type="term" value="C:plasma membrane"/>
    <property type="evidence" value="ECO:0007669"/>
    <property type="project" value="TreeGrafter"/>
</dbReference>
<dbReference type="Pfam" id="PF02518">
    <property type="entry name" value="HATPase_c"/>
    <property type="match status" value="1"/>
</dbReference>
<comment type="subcellular location">
    <subcellularLocation>
        <location evidence="2">Membrane</location>
    </subcellularLocation>
</comment>
<keyword evidence="6 10" id="KW-0418">Kinase</keyword>
<dbReference type="InterPro" id="IPR004358">
    <property type="entry name" value="Sig_transdc_His_kin-like_C"/>
</dbReference>
<dbReference type="EC" id="2.7.13.3" evidence="3"/>
<dbReference type="InterPro" id="IPR003594">
    <property type="entry name" value="HATPase_dom"/>
</dbReference>
<dbReference type="PANTHER" id="PTHR45453:SF1">
    <property type="entry name" value="PHOSPHATE REGULON SENSOR PROTEIN PHOR"/>
    <property type="match status" value="1"/>
</dbReference>
<dbReference type="SMART" id="SM00388">
    <property type="entry name" value="HisKA"/>
    <property type="match status" value="1"/>
</dbReference>
<evidence type="ECO:0000313" key="11">
    <source>
        <dbReference type="Proteomes" id="UP000824265"/>
    </source>
</evidence>
<evidence type="ECO:0000256" key="3">
    <source>
        <dbReference type="ARBA" id="ARBA00012438"/>
    </source>
</evidence>
<feature type="transmembrane region" description="Helical" evidence="8">
    <location>
        <begin position="99"/>
        <end position="119"/>
    </location>
</feature>
<dbReference type="GO" id="GO:0004721">
    <property type="term" value="F:phosphoprotein phosphatase activity"/>
    <property type="evidence" value="ECO:0007669"/>
    <property type="project" value="TreeGrafter"/>
</dbReference>
<dbReference type="Gene3D" id="3.30.565.10">
    <property type="entry name" value="Histidine kinase-like ATPase, C-terminal domain"/>
    <property type="match status" value="1"/>
</dbReference>
<sequence>MSGRKSVFVTAAFVLSVSLAASFLAVMLVSRYYSGLQFDLLNGICSEILEEEPEAEDAVLTALKEYISANAHGLAQRDILSPLGYRRSDFSQSAYRQNVLFSLSGFSAGVFLFFFTILYRNKMEARRIQALAEYLEQVNIGKAVILSAHREDDFSKLEDEIYKTVTFLYQARDAAVQAKNNFAENLSNIAHQIKTPITAISLSVQTMKREYSQKSLEQIQKQLLRLTHLEEALLVLSRLDAGTLVLQREEIDVFTVLSLAADNLQELFAASGTSIDIPERGEMAITADLDWTMEAMINLMKNCMEHNRGGTVHCFYEQNPLYTQILIWDEGKGFFKEDIPHLFERFYRGKNAGEGGIGIGLSLSKEIIERQNGTIRAQNMPEGGACFEIRFYTGGSSQ</sequence>
<keyword evidence="8" id="KW-0812">Transmembrane</keyword>
<organism evidence="10 11">
    <name type="scientific">Candidatus Acetatifactor stercoripullorum</name>
    <dbReference type="NCBI Taxonomy" id="2838414"/>
    <lineage>
        <taxon>Bacteria</taxon>
        <taxon>Bacillati</taxon>
        <taxon>Bacillota</taxon>
        <taxon>Clostridia</taxon>
        <taxon>Lachnospirales</taxon>
        <taxon>Lachnospiraceae</taxon>
        <taxon>Acetatifactor</taxon>
    </lineage>
</organism>
<evidence type="ECO:0000256" key="1">
    <source>
        <dbReference type="ARBA" id="ARBA00000085"/>
    </source>
</evidence>
<dbReference type="InterPro" id="IPR050351">
    <property type="entry name" value="BphY/WalK/GraS-like"/>
</dbReference>
<evidence type="ECO:0000256" key="2">
    <source>
        <dbReference type="ARBA" id="ARBA00004370"/>
    </source>
</evidence>
<comment type="caution">
    <text evidence="10">The sequence shown here is derived from an EMBL/GenBank/DDBJ whole genome shotgun (WGS) entry which is preliminary data.</text>
</comment>
<dbReference type="GO" id="GO:0016036">
    <property type="term" value="P:cellular response to phosphate starvation"/>
    <property type="evidence" value="ECO:0007669"/>
    <property type="project" value="TreeGrafter"/>
</dbReference>
<dbReference type="InterPro" id="IPR005467">
    <property type="entry name" value="His_kinase_dom"/>
</dbReference>
<dbReference type="PROSITE" id="PS50109">
    <property type="entry name" value="HIS_KIN"/>
    <property type="match status" value="1"/>
</dbReference>
<dbReference type="InterPro" id="IPR003661">
    <property type="entry name" value="HisK_dim/P_dom"/>
</dbReference>
<reference evidence="10" key="1">
    <citation type="journal article" date="2021" name="PeerJ">
        <title>Extensive microbial diversity within the chicken gut microbiome revealed by metagenomics and culture.</title>
        <authorList>
            <person name="Gilroy R."/>
            <person name="Ravi A."/>
            <person name="Getino M."/>
            <person name="Pursley I."/>
            <person name="Horton D.L."/>
            <person name="Alikhan N.F."/>
            <person name="Baker D."/>
            <person name="Gharbi K."/>
            <person name="Hall N."/>
            <person name="Watson M."/>
            <person name="Adriaenssens E.M."/>
            <person name="Foster-Nyarko E."/>
            <person name="Jarju S."/>
            <person name="Secka A."/>
            <person name="Antonio M."/>
            <person name="Oren A."/>
            <person name="Chaudhuri R.R."/>
            <person name="La Ragione R."/>
            <person name="Hildebrand F."/>
            <person name="Pallen M.J."/>
        </authorList>
    </citation>
    <scope>NUCLEOTIDE SEQUENCE</scope>
    <source>
        <strain evidence="10">CHK195-6426</strain>
    </source>
</reference>
<dbReference type="GO" id="GO:0000155">
    <property type="term" value="F:phosphorelay sensor kinase activity"/>
    <property type="evidence" value="ECO:0007669"/>
    <property type="project" value="InterPro"/>
</dbReference>
<gene>
    <name evidence="10" type="ORF">H9742_12510</name>
</gene>
<evidence type="ECO:0000256" key="4">
    <source>
        <dbReference type="ARBA" id="ARBA00022553"/>
    </source>
</evidence>
<comment type="catalytic activity">
    <reaction evidence="1">
        <text>ATP + protein L-histidine = ADP + protein N-phospho-L-histidine.</text>
        <dbReference type="EC" id="2.7.13.3"/>
    </reaction>
</comment>
<keyword evidence="5" id="KW-0808">Transferase</keyword>
<keyword evidence="4" id="KW-0597">Phosphoprotein</keyword>
<dbReference type="AlphaFoldDB" id="A0A9D1UCL6"/>
<dbReference type="PRINTS" id="PR00344">
    <property type="entry name" value="BCTRLSENSOR"/>
</dbReference>
<protein>
    <recommendedName>
        <fullName evidence="3">histidine kinase</fullName>
        <ecNumber evidence="3">2.7.13.3</ecNumber>
    </recommendedName>
</protein>
<proteinExistence type="predicted"/>